<feature type="transmembrane region" description="Helical" evidence="5">
    <location>
        <begin position="382"/>
        <end position="403"/>
    </location>
</feature>
<feature type="transmembrane region" description="Helical" evidence="5">
    <location>
        <begin position="323"/>
        <end position="349"/>
    </location>
</feature>
<dbReference type="EMBL" id="FNZX01000014">
    <property type="protein sequence ID" value="SEK90790.1"/>
    <property type="molecule type" value="Genomic_DNA"/>
</dbReference>
<dbReference type="Pfam" id="PF01943">
    <property type="entry name" value="Polysacc_synt"/>
    <property type="match status" value="1"/>
</dbReference>
<feature type="transmembrane region" description="Helical" evidence="5">
    <location>
        <begin position="43"/>
        <end position="61"/>
    </location>
</feature>
<gene>
    <name evidence="6" type="ORF">SAMN02910377_02141</name>
</gene>
<name>A0A1H7KWA7_9FIRM</name>
<feature type="transmembrane region" description="Helical" evidence="5">
    <location>
        <begin position="114"/>
        <end position="134"/>
    </location>
</feature>
<sequence>MKEKNVKKNYIYNVAYQLLVIITPLLTAPYISRVLGVDGIGVFSYVTAIAAFFIIFATLGTSTYGQREISYVQADAHRRSVVFWNTVIFRCTSTAIFLLIYGIFVFAIRPEWMIIYIIQFIEIINVACDTSWFFQGLEEFGKIVGRNAIFRLINLAMVFTLIKDENDLALYTAATAIITMAGHVSLWAYLPKYLTKISKSELTPFADTHVILGLFLPTIAVQIYQYLDKIMIRLINGGSTENGYYEQAMRITKMVLVLVTSMSTVMVPRIGRYFEENNKEAIRNAMYKAYRFAWFLGLPLMFGLFGIADNFIPWFYGPGYEKVIVLLKIVSAITVAISINNVTGIQYLVPTKRENLYTKTVLYGAVINFCFNLMLIPKLSSYGAAIASVIAEASIAIIQLFVIRKELEIKRIIAPIPKYLFSAAMMLLLLIIESRLLPNTIIATFIMIVSGAAVYFILLLILADSFFIENAKSVINKISSKLSGVKK</sequence>
<keyword evidence="3 5" id="KW-1133">Transmembrane helix</keyword>
<feature type="transmembrane region" description="Helical" evidence="5">
    <location>
        <begin position="210"/>
        <end position="227"/>
    </location>
</feature>
<evidence type="ECO:0000256" key="3">
    <source>
        <dbReference type="ARBA" id="ARBA00022989"/>
    </source>
</evidence>
<feature type="transmembrane region" description="Helical" evidence="5">
    <location>
        <begin position="168"/>
        <end position="190"/>
    </location>
</feature>
<evidence type="ECO:0000256" key="2">
    <source>
        <dbReference type="ARBA" id="ARBA00022692"/>
    </source>
</evidence>
<evidence type="ECO:0000313" key="6">
    <source>
        <dbReference type="EMBL" id="SEK90790.1"/>
    </source>
</evidence>
<evidence type="ECO:0000256" key="5">
    <source>
        <dbReference type="SAM" id="Phobius"/>
    </source>
</evidence>
<reference evidence="7" key="1">
    <citation type="submission" date="2016-10" db="EMBL/GenBank/DDBJ databases">
        <authorList>
            <person name="Varghese N."/>
        </authorList>
    </citation>
    <scope>NUCLEOTIDE SEQUENCE [LARGE SCALE GENOMIC DNA]</scope>
    <source>
        <strain evidence="7">ACV-9</strain>
    </source>
</reference>
<dbReference type="PANTHER" id="PTHR43424:SF1">
    <property type="entry name" value="LOCUS PUTATIVE PROTEIN 1-RELATED"/>
    <property type="match status" value="1"/>
</dbReference>
<proteinExistence type="predicted"/>
<dbReference type="Proteomes" id="UP000182321">
    <property type="component" value="Unassembled WGS sequence"/>
</dbReference>
<dbReference type="AlphaFoldDB" id="A0A1H7KWA7"/>
<keyword evidence="2 5" id="KW-0812">Transmembrane</keyword>
<dbReference type="RefSeq" id="WP_074791670.1">
    <property type="nucleotide sequence ID" value="NZ_FNZX01000014.1"/>
</dbReference>
<dbReference type="InterPro" id="IPR002797">
    <property type="entry name" value="Polysacc_synth"/>
</dbReference>
<feature type="transmembrane region" description="Helical" evidence="5">
    <location>
        <begin position="415"/>
        <end position="434"/>
    </location>
</feature>
<evidence type="ECO:0000256" key="1">
    <source>
        <dbReference type="ARBA" id="ARBA00004141"/>
    </source>
</evidence>
<organism evidence="6 7">
    <name type="scientific">Pseudobutyrivibrio ruminis</name>
    <dbReference type="NCBI Taxonomy" id="46206"/>
    <lineage>
        <taxon>Bacteria</taxon>
        <taxon>Bacillati</taxon>
        <taxon>Bacillota</taxon>
        <taxon>Clostridia</taxon>
        <taxon>Lachnospirales</taxon>
        <taxon>Lachnospiraceae</taxon>
        <taxon>Pseudobutyrivibrio</taxon>
    </lineage>
</organism>
<comment type="subcellular location">
    <subcellularLocation>
        <location evidence="1">Membrane</location>
        <topology evidence="1">Multi-pass membrane protein</topology>
    </subcellularLocation>
</comment>
<dbReference type="CDD" id="cd13128">
    <property type="entry name" value="MATE_Wzx_like"/>
    <property type="match status" value="1"/>
</dbReference>
<dbReference type="PANTHER" id="PTHR43424">
    <property type="entry name" value="LOCUS PUTATIVE PROTEIN 1-RELATED"/>
    <property type="match status" value="1"/>
</dbReference>
<feature type="transmembrane region" description="Helical" evidence="5">
    <location>
        <begin position="440"/>
        <end position="463"/>
    </location>
</feature>
<feature type="transmembrane region" description="Helical" evidence="5">
    <location>
        <begin position="356"/>
        <end position="376"/>
    </location>
</feature>
<feature type="transmembrane region" description="Helical" evidence="5">
    <location>
        <begin position="292"/>
        <end position="317"/>
    </location>
</feature>
<feature type="transmembrane region" description="Helical" evidence="5">
    <location>
        <begin position="12"/>
        <end position="31"/>
    </location>
</feature>
<evidence type="ECO:0000313" key="7">
    <source>
        <dbReference type="Proteomes" id="UP000182321"/>
    </source>
</evidence>
<keyword evidence="7" id="KW-1185">Reference proteome</keyword>
<dbReference type="InterPro" id="IPR052556">
    <property type="entry name" value="PolySynth_Transporter"/>
</dbReference>
<accession>A0A1H7KWA7</accession>
<feature type="transmembrane region" description="Helical" evidence="5">
    <location>
        <begin position="82"/>
        <end position="108"/>
    </location>
</feature>
<keyword evidence="4 5" id="KW-0472">Membrane</keyword>
<protein>
    <submittedName>
        <fullName evidence="6">Membrane protein involved in the export of O-antigen and teichoic acid</fullName>
    </submittedName>
</protein>
<evidence type="ECO:0000256" key="4">
    <source>
        <dbReference type="ARBA" id="ARBA00023136"/>
    </source>
</evidence>
<dbReference type="GO" id="GO:0016020">
    <property type="term" value="C:membrane"/>
    <property type="evidence" value="ECO:0007669"/>
    <property type="project" value="UniProtKB-SubCell"/>
</dbReference>